<evidence type="ECO:0000256" key="4">
    <source>
        <dbReference type="ARBA" id="ARBA00022500"/>
    </source>
</evidence>
<dbReference type="InterPro" id="IPR012312">
    <property type="entry name" value="Hemerythrin-like"/>
</dbReference>
<evidence type="ECO:0000259" key="14">
    <source>
        <dbReference type="PROSITE" id="PS50885"/>
    </source>
</evidence>
<dbReference type="CDD" id="cd18773">
    <property type="entry name" value="PDC1_HK_sensor"/>
    <property type="match status" value="1"/>
</dbReference>
<comment type="similarity">
    <text evidence="10">Belongs to the methyl-accepting chemotaxis (MCP) protein family.</text>
</comment>
<dbReference type="RefSeq" id="WP_304385706.1">
    <property type="nucleotide sequence ID" value="NZ_JAUPBL010000073.1"/>
</dbReference>
<keyword evidence="7 12" id="KW-1133">Transmembrane helix</keyword>
<organism evidence="15 16">
    <name type="scientific">Brachyspira innocens</name>
    <dbReference type="NCBI Taxonomy" id="13264"/>
    <lineage>
        <taxon>Bacteria</taxon>
        <taxon>Pseudomonadati</taxon>
        <taxon>Spirochaetota</taxon>
        <taxon>Spirochaetia</taxon>
        <taxon>Brachyspirales</taxon>
        <taxon>Brachyspiraceae</taxon>
        <taxon>Brachyspira</taxon>
    </lineage>
</organism>
<gene>
    <name evidence="15" type="ORF">Q5M86_03945</name>
</gene>
<comment type="similarity">
    <text evidence="2">Belongs to the hemerythrin family.</text>
</comment>
<dbReference type="Pfam" id="PF01814">
    <property type="entry name" value="Hemerythrin"/>
    <property type="match status" value="1"/>
</dbReference>
<dbReference type="NCBIfam" id="TIGR02481">
    <property type="entry name" value="hemeryth_dom"/>
    <property type="match status" value="1"/>
</dbReference>
<proteinExistence type="inferred from homology"/>
<feature type="transmembrane region" description="Helical" evidence="12">
    <location>
        <begin position="12"/>
        <end position="32"/>
    </location>
</feature>
<evidence type="ECO:0000256" key="11">
    <source>
        <dbReference type="PROSITE-ProRule" id="PRU00284"/>
    </source>
</evidence>
<dbReference type="CDD" id="cd12912">
    <property type="entry name" value="PDC2_MCP_like"/>
    <property type="match status" value="1"/>
</dbReference>
<protein>
    <submittedName>
        <fullName evidence="15">Methyl-accepting chemotaxis protein</fullName>
    </submittedName>
</protein>
<sequence length="749" mass="85091">MKLHSLTFKIPLIMGLSITLSIFVITVIMFLISLKSVDIAAQNGFETTAIAYESTANLWIEQQQSIVDAFSTNESIVNYLLNRTEENASSAENSLTAFKNYRKSSLHFVILDTEGNILLDSEGGNLIRINQGVDPDFHLYQNNIKDEKMWISKSSITGKPVFKMYSDINAPNGTKIGVLSYHIDWEDFMRHSISNYKFGDTGSIMIIDEDKNIVAHKDESKVLTNMKDSEVLKDITKLKTGIKHFKGDDGKLYMLYFNTIIYPHWYIIVTIAESELYNPVKFMLILPIVVGAILTILSIIIIWCFSKHVISPINEAVKEAENIANGDLTAVISEKYLNRKDEIGEILNSFNKMKRVIKDIIKVVNSNISQTKRTAYSLYYSNKDLSDRTVSQAADINQTSIFMKNISSAIEESTTNIRSISDSMVDARNDILDAGSIIDDTARNTSLVFESSKKIGDIIKIIEDIAFQTNILALNASVEAARAGDHGRGFAVVASEVRNLAQSTSESAKNITVLIEDSNDKIKKATESATMSQKLFSNIEKKIDNTTTIMENMVNTMHKQEEDVRKINTSMLNIDSKTKENSNLVDIMKTSSSELEKQTNDFFSAMSFFKTGVHRLEWMDNYNTNNSHIDEQHMNLINFINDIYSAIYEDDLDRVKNIFNMTLDYTKYHFSDEEKFQKENADKYKKIKEHFEQHRNFEALVGRKIEELNASSDWKKTASDMADILSKWLIQHIGVWDKEFVKIAGISDH</sequence>
<dbReference type="SUPFAM" id="SSF47188">
    <property type="entry name" value="Hemerythrin-like"/>
    <property type="match status" value="1"/>
</dbReference>
<evidence type="ECO:0000313" key="15">
    <source>
        <dbReference type="EMBL" id="MDO7019923.1"/>
    </source>
</evidence>
<evidence type="ECO:0000256" key="7">
    <source>
        <dbReference type="ARBA" id="ARBA00022989"/>
    </source>
</evidence>
<evidence type="ECO:0000256" key="3">
    <source>
        <dbReference type="ARBA" id="ARBA00022475"/>
    </source>
</evidence>
<feature type="domain" description="HAMP" evidence="14">
    <location>
        <begin position="307"/>
        <end position="362"/>
    </location>
</feature>
<dbReference type="PROSITE" id="PS50885">
    <property type="entry name" value="HAMP"/>
    <property type="match status" value="1"/>
</dbReference>
<keyword evidence="5 12" id="KW-0812">Transmembrane</keyword>
<feature type="domain" description="Methyl-accepting transducer" evidence="13">
    <location>
        <begin position="367"/>
        <end position="596"/>
    </location>
</feature>
<evidence type="ECO:0000259" key="13">
    <source>
        <dbReference type="PROSITE" id="PS50111"/>
    </source>
</evidence>
<comment type="subcellular location">
    <subcellularLocation>
        <location evidence="1">Cell membrane</location>
        <topology evidence="1">Multi-pass membrane protein</topology>
    </subcellularLocation>
</comment>
<evidence type="ECO:0000256" key="12">
    <source>
        <dbReference type="SAM" id="Phobius"/>
    </source>
</evidence>
<evidence type="ECO:0000256" key="1">
    <source>
        <dbReference type="ARBA" id="ARBA00004651"/>
    </source>
</evidence>
<dbReference type="Gene3D" id="1.10.287.950">
    <property type="entry name" value="Methyl-accepting chemotaxis protein"/>
    <property type="match status" value="1"/>
</dbReference>
<dbReference type="SMART" id="SM00283">
    <property type="entry name" value="MA"/>
    <property type="match status" value="1"/>
</dbReference>
<dbReference type="Pfam" id="PF00672">
    <property type="entry name" value="HAMP"/>
    <property type="match status" value="1"/>
</dbReference>
<dbReference type="InterPro" id="IPR033479">
    <property type="entry name" value="dCache_1"/>
</dbReference>
<keyword evidence="11" id="KW-0807">Transducer</keyword>
<dbReference type="SUPFAM" id="SSF58104">
    <property type="entry name" value="Methyl-accepting chemotaxis protein (MCP) signaling domain"/>
    <property type="match status" value="1"/>
</dbReference>
<dbReference type="InterPro" id="IPR003660">
    <property type="entry name" value="HAMP_dom"/>
</dbReference>
<keyword evidence="16" id="KW-1185">Reference proteome</keyword>
<evidence type="ECO:0000256" key="5">
    <source>
        <dbReference type="ARBA" id="ARBA00022692"/>
    </source>
</evidence>
<keyword evidence="9 12" id="KW-0472">Membrane</keyword>
<dbReference type="Gene3D" id="1.20.120.50">
    <property type="entry name" value="Hemerythrin-like"/>
    <property type="match status" value="1"/>
</dbReference>
<keyword evidence="8" id="KW-0408">Iron</keyword>
<dbReference type="PANTHER" id="PTHR43531:SF11">
    <property type="entry name" value="METHYL-ACCEPTING CHEMOTAXIS PROTEIN 3"/>
    <property type="match status" value="1"/>
</dbReference>
<keyword evidence="6" id="KW-0479">Metal-binding</keyword>
<dbReference type="PANTHER" id="PTHR43531">
    <property type="entry name" value="PROTEIN ICFG"/>
    <property type="match status" value="1"/>
</dbReference>
<keyword evidence="3" id="KW-1003">Cell membrane</keyword>
<evidence type="ECO:0000256" key="2">
    <source>
        <dbReference type="ARBA" id="ARBA00010587"/>
    </source>
</evidence>
<feature type="transmembrane region" description="Helical" evidence="12">
    <location>
        <begin position="284"/>
        <end position="305"/>
    </location>
</feature>
<dbReference type="SMART" id="SM00304">
    <property type="entry name" value="HAMP"/>
    <property type="match status" value="1"/>
</dbReference>
<dbReference type="InterPro" id="IPR035938">
    <property type="entry name" value="Hemerythrin-like_sf"/>
</dbReference>
<dbReference type="CDD" id="cd06225">
    <property type="entry name" value="HAMP"/>
    <property type="match status" value="1"/>
</dbReference>
<evidence type="ECO:0000256" key="9">
    <source>
        <dbReference type="ARBA" id="ARBA00023136"/>
    </source>
</evidence>
<evidence type="ECO:0000256" key="10">
    <source>
        <dbReference type="ARBA" id="ARBA00029447"/>
    </source>
</evidence>
<dbReference type="CDD" id="cd12107">
    <property type="entry name" value="Hemerythrin"/>
    <property type="match status" value="1"/>
</dbReference>
<evidence type="ECO:0000313" key="16">
    <source>
        <dbReference type="Proteomes" id="UP001175147"/>
    </source>
</evidence>
<dbReference type="EMBL" id="JAUPBM010000032">
    <property type="protein sequence ID" value="MDO7019923.1"/>
    <property type="molecule type" value="Genomic_DNA"/>
</dbReference>
<reference evidence="15" key="1">
    <citation type="submission" date="2023-07" db="EMBL/GenBank/DDBJ databases">
        <title>Mucosal microbiota of week-old chicken and adult hens.</title>
        <authorList>
            <person name="Volf J."/>
            <person name="Karasova D."/>
            <person name="Crhanova M."/>
            <person name="Faldynova M."/>
            <person name="Prikrylova H."/>
            <person name="Zeman M."/>
            <person name="Babak V."/>
            <person name="Rajova J."/>
            <person name="Rychlik I."/>
        </authorList>
    </citation>
    <scope>NUCLEOTIDE SEQUENCE</scope>
    <source>
        <strain evidence="15">ET902</strain>
    </source>
</reference>
<keyword evidence="4" id="KW-0145">Chemotaxis</keyword>
<dbReference type="Gene3D" id="3.30.450.20">
    <property type="entry name" value="PAS domain"/>
    <property type="match status" value="1"/>
</dbReference>
<name>A0ABT8YXF3_9SPIR</name>
<accession>A0ABT8YXF3</accession>
<evidence type="ECO:0000256" key="8">
    <source>
        <dbReference type="ARBA" id="ARBA00023004"/>
    </source>
</evidence>
<dbReference type="PROSITE" id="PS50111">
    <property type="entry name" value="CHEMOTAXIS_TRANSDUC_2"/>
    <property type="match status" value="1"/>
</dbReference>
<dbReference type="InterPro" id="IPR004089">
    <property type="entry name" value="MCPsignal_dom"/>
</dbReference>
<dbReference type="Pfam" id="PF00015">
    <property type="entry name" value="MCPsignal"/>
    <property type="match status" value="1"/>
</dbReference>
<evidence type="ECO:0000256" key="6">
    <source>
        <dbReference type="ARBA" id="ARBA00022723"/>
    </source>
</evidence>
<comment type="caution">
    <text evidence="15">The sequence shown here is derived from an EMBL/GenBank/DDBJ whole genome shotgun (WGS) entry which is preliminary data.</text>
</comment>
<dbReference type="Proteomes" id="UP001175147">
    <property type="component" value="Unassembled WGS sequence"/>
</dbReference>
<feature type="transmembrane region" description="Helical" evidence="12">
    <location>
        <begin position="252"/>
        <end position="272"/>
    </location>
</feature>
<dbReference type="InterPro" id="IPR051310">
    <property type="entry name" value="MCP_chemotaxis"/>
</dbReference>
<dbReference type="InterPro" id="IPR012827">
    <property type="entry name" value="Hemerythrin_metal-bd"/>
</dbReference>
<dbReference type="Pfam" id="PF02743">
    <property type="entry name" value="dCache_1"/>
    <property type="match status" value="1"/>
</dbReference>